<dbReference type="EMBL" id="JAKOAV010000039">
    <property type="protein sequence ID" value="MDF9409703.1"/>
    <property type="molecule type" value="Genomic_DNA"/>
</dbReference>
<evidence type="ECO:0000259" key="1">
    <source>
        <dbReference type="Pfam" id="PF03551"/>
    </source>
</evidence>
<reference evidence="2" key="1">
    <citation type="submission" date="2022-02" db="EMBL/GenBank/DDBJ databases">
        <authorList>
            <person name="Leng L."/>
        </authorList>
    </citation>
    <scope>NUCLEOTIDE SEQUENCE</scope>
    <source>
        <strain evidence="2">JI</strain>
    </source>
</reference>
<dbReference type="AlphaFoldDB" id="A0A9X4JWQ9"/>
<dbReference type="InterPro" id="IPR005149">
    <property type="entry name" value="Tscrpt_reg_PadR_N"/>
</dbReference>
<organism evidence="2 3">
    <name type="scientific">Pelotomaculum isophthalicicum JI</name>
    <dbReference type="NCBI Taxonomy" id="947010"/>
    <lineage>
        <taxon>Bacteria</taxon>
        <taxon>Bacillati</taxon>
        <taxon>Bacillota</taxon>
        <taxon>Clostridia</taxon>
        <taxon>Eubacteriales</taxon>
        <taxon>Desulfotomaculaceae</taxon>
        <taxon>Pelotomaculum</taxon>
    </lineage>
</organism>
<name>A0A9X4JWQ9_9FIRM</name>
<gene>
    <name evidence="2" type="ORF">L7E55_15330</name>
</gene>
<accession>A0A9X4JWQ9</accession>
<comment type="caution">
    <text evidence="2">The sequence shown here is derived from an EMBL/GenBank/DDBJ whole genome shotgun (WGS) entry which is preliminary data.</text>
</comment>
<evidence type="ECO:0000313" key="2">
    <source>
        <dbReference type="EMBL" id="MDF9409703.1"/>
    </source>
</evidence>
<evidence type="ECO:0000313" key="3">
    <source>
        <dbReference type="Proteomes" id="UP001154312"/>
    </source>
</evidence>
<dbReference type="PANTHER" id="PTHR43252">
    <property type="entry name" value="TRANSCRIPTIONAL REGULATOR YQJI"/>
    <property type="match status" value="1"/>
</dbReference>
<dbReference type="Proteomes" id="UP001154312">
    <property type="component" value="Unassembled WGS sequence"/>
</dbReference>
<feature type="domain" description="Transcription regulator PadR N-terminal" evidence="1">
    <location>
        <begin position="20"/>
        <end position="90"/>
    </location>
</feature>
<dbReference type="PANTHER" id="PTHR43252:SF7">
    <property type="entry name" value="TRANSCRIPTIONAL REGULATOR YQJI"/>
    <property type="match status" value="1"/>
</dbReference>
<dbReference type="InterPro" id="IPR036390">
    <property type="entry name" value="WH_DNA-bd_sf"/>
</dbReference>
<keyword evidence="3" id="KW-1185">Reference proteome</keyword>
<dbReference type="SUPFAM" id="SSF46785">
    <property type="entry name" value="Winged helix' DNA-binding domain"/>
    <property type="match status" value="1"/>
</dbReference>
<dbReference type="RefSeq" id="WP_277445209.1">
    <property type="nucleotide sequence ID" value="NZ_JAKOAV010000039.1"/>
</dbReference>
<dbReference type="Gene3D" id="1.10.10.10">
    <property type="entry name" value="Winged helix-like DNA-binding domain superfamily/Winged helix DNA-binding domain"/>
    <property type="match status" value="1"/>
</dbReference>
<dbReference type="InterPro" id="IPR036388">
    <property type="entry name" value="WH-like_DNA-bd_sf"/>
</dbReference>
<sequence length="119" mass="13813">MREKTDDQETLMRLIIGLYILKILQQGPAHGNKLATEIKRRTKDIYTPNTNALYPLLRTMEERGYICGEWDNPVTRGKRVYTIKDAGVARIPALESMMEDKLKQAERWITILRTDLLGH</sequence>
<proteinExistence type="predicted"/>
<dbReference type="Pfam" id="PF03551">
    <property type="entry name" value="PadR"/>
    <property type="match status" value="1"/>
</dbReference>
<protein>
    <submittedName>
        <fullName evidence="2">PadR family transcriptional regulator</fullName>
    </submittedName>
</protein>